<evidence type="ECO:0000256" key="3">
    <source>
        <dbReference type="SAM" id="MobiDB-lite"/>
    </source>
</evidence>
<feature type="transmembrane region" description="Helical" evidence="4">
    <location>
        <begin position="715"/>
        <end position="739"/>
    </location>
</feature>
<name>A0AAE0NZX3_9PEZI</name>
<feature type="region of interest" description="Disordered" evidence="3">
    <location>
        <begin position="913"/>
        <end position="980"/>
    </location>
</feature>
<evidence type="ECO:0000313" key="6">
    <source>
        <dbReference type="Proteomes" id="UP001285441"/>
    </source>
</evidence>
<evidence type="ECO:0000313" key="5">
    <source>
        <dbReference type="EMBL" id="KAK3390762.1"/>
    </source>
</evidence>
<dbReference type="PANTHER" id="PTHR46093">
    <property type="entry name" value="ACYL-COA-BINDING DOMAIN-CONTAINING PROTEIN 5"/>
    <property type="match status" value="1"/>
</dbReference>
<keyword evidence="2" id="KW-0677">Repeat</keyword>
<feature type="compositionally biased region" description="Basic and acidic residues" evidence="3">
    <location>
        <begin position="863"/>
        <end position="872"/>
    </location>
</feature>
<keyword evidence="1" id="KW-0880">Kelch repeat</keyword>
<feature type="region of interest" description="Disordered" evidence="3">
    <location>
        <begin position="674"/>
        <end position="710"/>
    </location>
</feature>
<protein>
    <submittedName>
        <fullName evidence="5">Uncharacterized protein</fullName>
    </submittedName>
</protein>
<feature type="compositionally biased region" description="Low complexity" evidence="3">
    <location>
        <begin position="928"/>
        <end position="948"/>
    </location>
</feature>
<feature type="region of interest" description="Disordered" evidence="3">
    <location>
        <begin position="782"/>
        <end position="885"/>
    </location>
</feature>
<feature type="compositionally biased region" description="Basic and acidic residues" evidence="3">
    <location>
        <begin position="29"/>
        <end position="38"/>
    </location>
</feature>
<keyword evidence="4" id="KW-0812">Transmembrane</keyword>
<dbReference type="Pfam" id="PF24681">
    <property type="entry name" value="Kelch_KLHDC2_KLHL20_DRC7"/>
    <property type="match status" value="1"/>
</dbReference>
<organism evidence="5 6">
    <name type="scientific">Podospora didyma</name>
    <dbReference type="NCBI Taxonomy" id="330526"/>
    <lineage>
        <taxon>Eukaryota</taxon>
        <taxon>Fungi</taxon>
        <taxon>Dikarya</taxon>
        <taxon>Ascomycota</taxon>
        <taxon>Pezizomycotina</taxon>
        <taxon>Sordariomycetes</taxon>
        <taxon>Sordariomycetidae</taxon>
        <taxon>Sordariales</taxon>
        <taxon>Podosporaceae</taxon>
        <taxon>Podospora</taxon>
    </lineage>
</organism>
<reference evidence="5" key="1">
    <citation type="journal article" date="2023" name="Mol. Phylogenet. Evol.">
        <title>Genome-scale phylogeny and comparative genomics of the fungal order Sordariales.</title>
        <authorList>
            <person name="Hensen N."/>
            <person name="Bonometti L."/>
            <person name="Westerberg I."/>
            <person name="Brannstrom I.O."/>
            <person name="Guillou S."/>
            <person name="Cros-Aarteil S."/>
            <person name="Calhoun S."/>
            <person name="Haridas S."/>
            <person name="Kuo A."/>
            <person name="Mondo S."/>
            <person name="Pangilinan J."/>
            <person name="Riley R."/>
            <person name="LaButti K."/>
            <person name="Andreopoulos B."/>
            <person name="Lipzen A."/>
            <person name="Chen C."/>
            <person name="Yan M."/>
            <person name="Daum C."/>
            <person name="Ng V."/>
            <person name="Clum A."/>
            <person name="Steindorff A."/>
            <person name="Ohm R.A."/>
            <person name="Martin F."/>
            <person name="Silar P."/>
            <person name="Natvig D.O."/>
            <person name="Lalanne C."/>
            <person name="Gautier V."/>
            <person name="Ament-Velasquez S.L."/>
            <person name="Kruys A."/>
            <person name="Hutchinson M.I."/>
            <person name="Powell A.J."/>
            <person name="Barry K."/>
            <person name="Miller A.N."/>
            <person name="Grigoriev I.V."/>
            <person name="Debuchy R."/>
            <person name="Gladieux P."/>
            <person name="Hiltunen Thoren M."/>
            <person name="Johannesson H."/>
        </authorList>
    </citation>
    <scope>NUCLEOTIDE SEQUENCE</scope>
    <source>
        <strain evidence="5">CBS 232.78</strain>
    </source>
</reference>
<accession>A0AAE0NZX3</accession>
<gene>
    <name evidence="5" type="ORF">B0H63DRAFT_557672</name>
</gene>
<feature type="compositionally biased region" description="Basic and acidic residues" evidence="3">
    <location>
        <begin position="810"/>
        <end position="824"/>
    </location>
</feature>
<feature type="region of interest" description="Disordered" evidence="3">
    <location>
        <begin position="1"/>
        <end position="160"/>
    </location>
</feature>
<sequence length="1011" mass="106151">MAFVRLSKCPSDPDESPSTPSRPRFHHQYTNDRIREGSGRPPSFSMVGKIRKDRKSVFKELGLDTEELVESYLTEKEFGELTGLPSPSTARNSEQDRETESDDGKAETGRPSRYDDSQSAPTSPRSPASQKSSSSPWYAKLAPGRRPRIRSASSAPPPGMSSFSRISTIAILIAVVIPAFNYYSGGDQVSLSGVDAGVIRYHPKGVGPVLDPRANSPTQACKRWAMQTAQLNGTLYIYGGQAKTSLDHTTETWNNDFLTVDLTKSWDISSPSLSGLPQPSGPPAIQLGYLWNDYNNLYLYGGAFSDNPFIEPAPVSTWKYSISSKSWTEFQTPKTLAGNNSDGGDRWVQRAAEGAGLSVPELGLSWYFGGHLDEHTTPGWSNQIPRVYLKSLLEFTHPGYTNSGVATLAGKTGAGEGGVYRNITEGVLQTDSGFSERADGVLVFVPGWGDLGVLIGLGGGTAAEFVNDLSTLDVYDIASSQWYHQKTSGTPPSVRVNPCAVVASAPDASSFQIYLYGGQNLQPYKEQIQYSDMYILSIPSFIWIKVDQSLSSNQPRGRAGHTCNLRDGQIIVVGGYTGENTPCESPGVWVFNASSLQWESKFTALNHPADLFPENSVLAGSWGYNVPNAVASVIGGDSEGHATATTPAAGPATGGPFATGKSPVFTITNSGSTATITQWGPGSTATTGGGGAGGSGGGQDPGSSSSYSDDRRPGLIAAGIIAGLAGLAAAYLGYCAWLYRRQVRAYKSHLAVANRYSGPAGASTGGLSGGLAAFFGRKGSKKSTLTNHTGGAYAAGAADGGGDGDENEKEDNYQHREYSSEPRRGRTSHRRDLSSAGSTADSDRFWAGSGGAQGLPPPTEPKMMFEDDHPTPESRVSGQSSSAVSRHYQARAGSLDYQSYPVRPMSWWVGGGENSGASGASGSGSGATPGTHGSGATPGSAPAGAFSSSGGGRPRRSGSGSGESTNSTDRLLEGQEPSFFSVVMGPRRALRVVNGLEGEQGDPASAGGGLS</sequence>
<evidence type="ECO:0000256" key="4">
    <source>
        <dbReference type="SAM" id="Phobius"/>
    </source>
</evidence>
<feature type="compositionally biased region" description="Gly residues" evidence="3">
    <location>
        <begin position="687"/>
        <end position="700"/>
    </location>
</feature>
<keyword evidence="6" id="KW-1185">Reference proteome</keyword>
<dbReference type="SUPFAM" id="SSF117281">
    <property type="entry name" value="Kelch motif"/>
    <property type="match status" value="1"/>
</dbReference>
<evidence type="ECO:0000256" key="2">
    <source>
        <dbReference type="ARBA" id="ARBA00022737"/>
    </source>
</evidence>
<feature type="compositionally biased region" description="Low complexity" evidence="3">
    <location>
        <begin position="874"/>
        <end position="885"/>
    </location>
</feature>
<dbReference type="PANTHER" id="PTHR46093:SF18">
    <property type="entry name" value="FIBRONECTIN TYPE-III DOMAIN-CONTAINING PROTEIN"/>
    <property type="match status" value="1"/>
</dbReference>
<proteinExistence type="predicted"/>
<dbReference type="Gene3D" id="2.120.10.80">
    <property type="entry name" value="Kelch-type beta propeller"/>
    <property type="match status" value="2"/>
</dbReference>
<comment type="caution">
    <text evidence="5">The sequence shown here is derived from an EMBL/GenBank/DDBJ whole genome shotgun (WGS) entry which is preliminary data.</text>
</comment>
<feature type="compositionally biased region" description="Low complexity" evidence="3">
    <location>
        <begin position="123"/>
        <end position="136"/>
    </location>
</feature>
<feature type="compositionally biased region" description="Gly residues" evidence="3">
    <location>
        <begin position="913"/>
        <end position="927"/>
    </location>
</feature>
<dbReference type="InterPro" id="IPR015915">
    <property type="entry name" value="Kelch-typ_b-propeller"/>
</dbReference>
<evidence type="ECO:0000256" key="1">
    <source>
        <dbReference type="ARBA" id="ARBA00022441"/>
    </source>
</evidence>
<reference evidence="5" key="2">
    <citation type="submission" date="2023-06" db="EMBL/GenBank/DDBJ databases">
        <authorList>
            <consortium name="Lawrence Berkeley National Laboratory"/>
            <person name="Haridas S."/>
            <person name="Hensen N."/>
            <person name="Bonometti L."/>
            <person name="Westerberg I."/>
            <person name="Brannstrom I.O."/>
            <person name="Guillou S."/>
            <person name="Cros-Aarteil S."/>
            <person name="Calhoun S."/>
            <person name="Kuo A."/>
            <person name="Mondo S."/>
            <person name="Pangilinan J."/>
            <person name="Riley R."/>
            <person name="LaButti K."/>
            <person name="Andreopoulos B."/>
            <person name="Lipzen A."/>
            <person name="Chen C."/>
            <person name="Yanf M."/>
            <person name="Daum C."/>
            <person name="Ng V."/>
            <person name="Clum A."/>
            <person name="Steindorff A."/>
            <person name="Ohm R."/>
            <person name="Martin F."/>
            <person name="Silar P."/>
            <person name="Natvig D."/>
            <person name="Lalanne C."/>
            <person name="Gautier V."/>
            <person name="Ament-velasquez S.L."/>
            <person name="Kruys A."/>
            <person name="Hutchinson M.I."/>
            <person name="Powell A.J."/>
            <person name="Barry K."/>
            <person name="Miller A.N."/>
            <person name="Grigoriev I.V."/>
            <person name="Debuchy R."/>
            <person name="Gladieux P."/>
            <person name="Thoren M.H."/>
            <person name="Johannesson H."/>
        </authorList>
    </citation>
    <scope>NUCLEOTIDE SEQUENCE</scope>
    <source>
        <strain evidence="5">CBS 232.78</strain>
    </source>
</reference>
<keyword evidence="4" id="KW-1133">Transmembrane helix</keyword>
<dbReference type="EMBL" id="JAULSW010000002">
    <property type="protein sequence ID" value="KAK3390762.1"/>
    <property type="molecule type" value="Genomic_DNA"/>
</dbReference>
<dbReference type="AlphaFoldDB" id="A0AAE0NZX3"/>
<feature type="compositionally biased region" description="Low complexity" evidence="3">
    <location>
        <begin position="150"/>
        <end position="160"/>
    </location>
</feature>
<keyword evidence="4" id="KW-0472">Membrane</keyword>
<dbReference type="Proteomes" id="UP001285441">
    <property type="component" value="Unassembled WGS sequence"/>
</dbReference>
<feature type="compositionally biased region" description="Basic and acidic residues" evidence="3">
    <location>
        <begin position="93"/>
        <end position="116"/>
    </location>
</feature>